<organism evidence="8 9">
    <name type="scientific">Granulibacter bethesdensis</name>
    <dbReference type="NCBI Taxonomy" id="364410"/>
    <lineage>
        <taxon>Bacteria</taxon>
        <taxon>Pseudomonadati</taxon>
        <taxon>Pseudomonadota</taxon>
        <taxon>Alphaproteobacteria</taxon>
        <taxon>Acetobacterales</taxon>
        <taxon>Acetobacteraceae</taxon>
        <taxon>Granulibacter</taxon>
    </lineage>
</organism>
<dbReference type="GO" id="GO:0032259">
    <property type="term" value="P:methylation"/>
    <property type="evidence" value="ECO:0007669"/>
    <property type="project" value="UniProtKB-KW"/>
</dbReference>
<comment type="similarity">
    <text evidence="1">Belongs to the CFA/CMAS family.</text>
</comment>
<dbReference type="AlphaFoldDB" id="A0AAN0REB2"/>
<feature type="active site" evidence="6">
    <location>
        <position position="380"/>
    </location>
</feature>
<dbReference type="InterPro" id="IPR057206">
    <property type="entry name" value="DUF7884"/>
</dbReference>
<evidence type="ECO:0000256" key="5">
    <source>
        <dbReference type="ARBA" id="ARBA00023098"/>
    </source>
</evidence>
<proteinExistence type="inferred from homology"/>
<evidence type="ECO:0000313" key="9">
    <source>
        <dbReference type="Proteomes" id="UP000019438"/>
    </source>
</evidence>
<keyword evidence="4" id="KW-0949">S-adenosyl-L-methionine</keyword>
<dbReference type="Gene3D" id="3.40.50.150">
    <property type="entry name" value="Vaccinia Virus protein VP39"/>
    <property type="match status" value="1"/>
</dbReference>
<dbReference type="EMBL" id="CP003181">
    <property type="protein sequence ID" value="AHJ63290.1"/>
    <property type="molecule type" value="Genomic_DNA"/>
</dbReference>
<dbReference type="InterPro" id="IPR029063">
    <property type="entry name" value="SAM-dependent_MTases_sf"/>
</dbReference>
<dbReference type="PANTHER" id="PTHR43667">
    <property type="entry name" value="CYCLOPROPANE-FATTY-ACYL-PHOSPHOLIPID SYNTHASE"/>
    <property type="match status" value="1"/>
</dbReference>
<dbReference type="Pfam" id="PF02353">
    <property type="entry name" value="CMAS"/>
    <property type="match status" value="1"/>
</dbReference>
<feature type="domain" description="DUF7884" evidence="7">
    <location>
        <begin position="29"/>
        <end position="95"/>
    </location>
</feature>
<keyword evidence="5" id="KW-0443">Lipid metabolism</keyword>
<evidence type="ECO:0000313" key="8">
    <source>
        <dbReference type="EMBL" id="AHJ63290.1"/>
    </source>
</evidence>
<dbReference type="InterPro" id="IPR050723">
    <property type="entry name" value="CFA/CMAS"/>
</dbReference>
<dbReference type="EC" id="2.1.1.79" evidence="8"/>
<accession>A0AAN0REB2</accession>
<dbReference type="InterPro" id="IPR003333">
    <property type="entry name" value="CMAS"/>
</dbReference>
<dbReference type="SUPFAM" id="SSF53335">
    <property type="entry name" value="S-adenosyl-L-methionine-dependent methyltransferases"/>
    <property type="match status" value="1"/>
</dbReference>
<keyword evidence="2 8" id="KW-0489">Methyltransferase</keyword>
<dbReference type="Pfam" id="PF25371">
    <property type="entry name" value="DUF7884"/>
    <property type="match status" value="1"/>
</dbReference>
<evidence type="ECO:0000256" key="3">
    <source>
        <dbReference type="ARBA" id="ARBA00022679"/>
    </source>
</evidence>
<gene>
    <name evidence="8" type="ORF">GbCGDNIH3_1403</name>
</gene>
<dbReference type="KEGG" id="gbc:GbCGDNIH3_1403"/>
<evidence type="ECO:0000256" key="2">
    <source>
        <dbReference type="ARBA" id="ARBA00022603"/>
    </source>
</evidence>
<dbReference type="GO" id="GO:0008610">
    <property type="term" value="P:lipid biosynthetic process"/>
    <property type="evidence" value="ECO:0007669"/>
    <property type="project" value="InterPro"/>
</dbReference>
<dbReference type="PANTHER" id="PTHR43667:SF1">
    <property type="entry name" value="CYCLOPROPANE-FATTY-ACYL-PHOSPHOLIPID SYNTHASE"/>
    <property type="match status" value="1"/>
</dbReference>
<name>A0AAN0REB2_9PROT</name>
<dbReference type="GO" id="GO:0008825">
    <property type="term" value="F:cyclopropane-fatty-acyl-phospholipid synthase activity"/>
    <property type="evidence" value="ECO:0007669"/>
    <property type="project" value="UniProtKB-EC"/>
</dbReference>
<dbReference type="PIRSF" id="PIRSF003085">
    <property type="entry name" value="CMAS"/>
    <property type="match status" value="1"/>
</dbReference>
<reference evidence="9" key="1">
    <citation type="submission" date="2012-06" db="EMBL/GenBank/DDBJ databases">
        <title>Genome analysis of multiple Granulibacter bethesdensis isolates demonstrates substantial genome diversity.</title>
        <authorList>
            <person name="Greenberg D.E."/>
            <person name="Porcella S.F."/>
            <person name="Zarember K."/>
            <person name="Zelazny A.M."/>
            <person name="Bruno D."/>
            <person name="Martens C."/>
            <person name="Barbian K.D."/>
            <person name="Jaske E."/>
            <person name="Holland S.M."/>
        </authorList>
    </citation>
    <scope>NUCLEOTIDE SEQUENCE [LARGE SCALE GENOMIC DNA]</scope>
    <source>
        <strain evidence="9">CGDNIH3</strain>
    </source>
</reference>
<evidence type="ECO:0000256" key="4">
    <source>
        <dbReference type="ARBA" id="ARBA00022691"/>
    </source>
</evidence>
<dbReference type="Proteomes" id="UP000019438">
    <property type="component" value="Chromosome"/>
</dbReference>
<evidence type="ECO:0000256" key="1">
    <source>
        <dbReference type="ARBA" id="ARBA00010815"/>
    </source>
</evidence>
<keyword evidence="3 8" id="KW-0808">Transferase</keyword>
<evidence type="ECO:0000256" key="6">
    <source>
        <dbReference type="PIRSR" id="PIRSR003085-1"/>
    </source>
</evidence>
<protein>
    <submittedName>
        <fullName evidence="8">Cyclopropane-fatty-acyl-phospholipid synthase</fullName>
        <ecNumber evidence="8">2.1.1.79</ecNumber>
    </submittedName>
</protein>
<evidence type="ECO:0000259" key="7">
    <source>
        <dbReference type="Pfam" id="PF25371"/>
    </source>
</evidence>
<sequence>MGLSREYPLMHVPRIHWLLNRILTRIVRSGHLEVRFSDGEIRQYGAGSSPSASMVLRSPQAERRLTLNPMLAMGELYMEGELETPGCTIYDLLDVLTRDCLNTGQPWIIRLFNMLRQARKRLDQFNPAGRSRRNVAHHYDLDGRLYAHFLDQDRQYSCAYFPTGQETLEEAQRLKKRHIAAKLKLDRPDLDVLEIGSGWGGMALHLARNHGARVTGLTLSTEQLDVSRQRAAEAGLSDRVRFELMDYRAWRQPADRIVSVGMFEHVGIGHYQTFFETIRDRLRPDGIALIHAIGRAEGPGATNPWIAKYIFPGGYSPALSEVLPAVEKSGLWTTDIEILRLHYALTLSHWRQRFQEARPTITSLYDERFSRMFEFYLAGCELAFRNMGHIVWQLQVSKSLTALPLTRDYMFEAERQAEG</sequence>
<dbReference type="CDD" id="cd02440">
    <property type="entry name" value="AdoMet_MTases"/>
    <property type="match status" value="1"/>
</dbReference>